<name>A0ABY1Q599_9BURK</name>
<protein>
    <submittedName>
        <fullName evidence="6">Uncharacterized membrane protein YkvA, DUF1232 family</fullName>
    </submittedName>
</protein>
<dbReference type="RefSeq" id="WP_283441971.1">
    <property type="nucleotide sequence ID" value="NZ_FXUL01000005.1"/>
</dbReference>
<dbReference type="InterPro" id="IPR010652">
    <property type="entry name" value="DUF1232"/>
</dbReference>
<keyword evidence="7" id="KW-1185">Reference proteome</keyword>
<evidence type="ECO:0000256" key="2">
    <source>
        <dbReference type="ARBA" id="ARBA00022692"/>
    </source>
</evidence>
<dbReference type="Proteomes" id="UP001158049">
    <property type="component" value="Unassembled WGS sequence"/>
</dbReference>
<comment type="caution">
    <text evidence="6">The sequence shown here is derived from an EMBL/GenBank/DDBJ whole genome shotgun (WGS) entry which is preliminary data.</text>
</comment>
<organism evidence="6 7">
    <name type="scientific">Noviherbaspirillum suwonense</name>
    <dbReference type="NCBI Taxonomy" id="1224511"/>
    <lineage>
        <taxon>Bacteria</taxon>
        <taxon>Pseudomonadati</taxon>
        <taxon>Pseudomonadota</taxon>
        <taxon>Betaproteobacteria</taxon>
        <taxon>Burkholderiales</taxon>
        <taxon>Oxalobacteraceae</taxon>
        <taxon>Noviherbaspirillum</taxon>
    </lineage>
</organism>
<evidence type="ECO:0000256" key="1">
    <source>
        <dbReference type="ARBA" id="ARBA00004127"/>
    </source>
</evidence>
<gene>
    <name evidence="6" type="ORF">SAMN06295970_105103</name>
</gene>
<evidence type="ECO:0000256" key="4">
    <source>
        <dbReference type="ARBA" id="ARBA00023136"/>
    </source>
</evidence>
<sequence length="102" mass="11251">MFSRLRRLARIAGREVTILWFACRNPATPLAVKLGAGLLAVYLLSPIDLVPDALPVLGWLDDATLLAFGIPALLKLMPAHALADARGASERFLSRWAFWRRA</sequence>
<comment type="subcellular location">
    <subcellularLocation>
        <location evidence="1">Endomembrane system</location>
        <topology evidence="1">Multi-pass membrane protein</topology>
    </subcellularLocation>
</comment>
<evidence type="ECO:0000313" key="6">
    <source>
        <dbReference type="EMBL" id="SMP57491.1"/>
    </source>
</evidence>
<feature type="domain" description="DUF1232" evidence="5">
    <location>
        <begin position="33"/>
        <end position="68"/>
    </location>
</feature>
<dbReference type="EMBL" id="FXUL01000005">
    <property type="protein sequence ID" value="SMP57491.1"/>
    <property type="molecule type" value="Genomic_DNA"/>
</dbReference>
<reference evidence="6 7" key="1">
    <citation type="submission" date="2017-05" db="EMBL/GenBank/DDBJ databases">
        <authorList>
            <person name="Varghese N."/>
            <person name="Submissions S."/>
        </authorList>
    </citation>
    <scope>NUCLEOTIDE SEQUENCE [LARGE SCALE GENOMIC DNA]</scope>
    <source>
        <strain evidence="6 7">DSM 26001</strain>
    </source>
</reference>
<dbReference type="Pfam" id="PF06803">
    <property type="entry name" value="DUF1232"/>
    <property type="match status" value="1"/>
</dbReference>
<keyword evidence="3" id="KW-1133">Transmembrane helix</keyword>
<proteinExistence type="predicted"/>
<evidence type="ECO:0000313" key="7">
    <source>
        <dbReference type="Proteomes" id="UP001158049"/>
    </source>
</evidence>
<accession>A0ABY1Q599</accession>
<evidence type="ECO:0000256" key="3">
    <source>
        <dbReference type="ARBA" id="ARBA00022989"/>
    </source>
</evidence>
<keyword evidence="4" id="KW-0472">Membrane</keyword>
<evidence type="ECO:0000259" key="5">
    <source>
        <dbReference type="Pfam" id="PF06803"/>
    </source>
</evidence>
<keyword evidence="2" id="KW-0812">Transmembrane</keyword>